<feature type="coiled-coil region" evidence="1">
    <location>
        <begin position="53"/>
        <end position="104"/>
    </location>
</feature>
<dbReference type="EMBL" id="SNRY01009991">
    <property type="protein sequence ID" value="KAA6306340.1"/>
    <property type="molecule type" value="Genomic_DNA"/>
</dbReference>
<organism evidence="3">
    <name type="scientific">termite gut metagenome</name>
    <dbReference type="NCBI Taxonomy" id="433724"/>
    <lineage>
        <taxon>unclassified sequences</taxon>
        <taxon>metagenomes</taxon>
        <taxon>organismal metagenomes</taxon>
    </lineage>
</organism>
<protein>
    <submittedName>
        <fullName evidence="3">Uncharacterized protein</fullName>
    </submittedName>
</protein>
<evidence type="ECO:0000256" key="2">
    <source>
        <dbReference type="SAM" id="MobiDB-lite"/>
    </source>
</evidence>
<sequence>TLSVKTETSQKEGLSFRDNRFFATGEGDVKYSYNNGHVANDPVLASQSFLKALEKMPSLIENHETKAKELEKDIPALQAVVQTTWRKEDELKDLKTELASLNRKIELSLKPIDEGEDKPGEKQENTSKVTSIPQEKKELTTEGKALQDIHDLMSGKLNVNDYNRICEKANNTSPQIPGRLQEYKEAMGDRLIIGSIPKHENQSKGFKL</sequence>
<reference evidence="3" key="1">
    <citation type="submission" date="2019-03" db="EMBL/GenBank/DDBJ databases">
        <title>Single cell metagenomics reveals metabolic interactions within the superorganism composed of flagellate Streblomastix strix and complex community of Bacteroidetes bacteria on its surface.</title>
        <authorList>
            <person name="Treitli S.C."/>
            <person name="Kolisko M."/>
            <person name="Husnik F."/>
            <person name="Keeling P."/>
            <person name="Hampl V."/>
        </authorList>
    </citation>
    <scope>NUCLEOTIDE SEQUENCE</scope>
    <source>
        <strain evidence="3">STM</strain>
    </source>
</reference>
<evidence type="ECO:0000256" key="1">
    <source>
        <dbReference type="SAM" id="Coils"/>
    </source>
</evidence>
<gene>
    <name evidence="3" type="ORF">EZS27_042004</name>
</gene>
<feature type="non-terminal residue" evidence="3">
    <location>
        <position position="1"/>
    </location>
</feature>
<keyword evidence="1" id="KW-0175">Coiled coil</keyword>
<name>A0A5J4PBK0_9ZZZZ</name>
<dbReference type="AlphaFoldDB" id="A0A5J4PBK0"/>
<evidence type="ECO:0000313" key="3">
    <source>
        <dbReference type="EMBL" id="KAA6306340.1"/>
    </source>
</evidence>
<proteinExistence type="predicted"/>
<feature type="region of interest" description="Disordered" evidence="2">
    <location>
        <begin position="111"/>
        <end position="141"/>
    </location>
</feature>
<accession>A0A5J4PBK0</accession>
<comment type="caution">
    <text evidence="3">The sequence shown here is derived from an EMBL/GenBank/DDBJ whole genome shotgun (WGS) entry which is preliminary data.</text>
</comment>
<feature type="compositionally biased region" description="Basic and acidic residues" evidence="2">
    <location>
        <begin position="111"/>
        <end position="125"/>
    </location>
</feature>